<dbReference type="RefSeq" id="WP_152233526.1">
    <property type="nucleotide sequence ID" value="NZ_JBHSKZ010000033.1"/>
</dbReference>
<evidence type="ECO:0000313" key="3">
    <source>
        <dbReference type="Proteomes" id="UP000441772"/>
    </source>
</evidence>
<proteinExistence type="predicted"/>
<dbReference type="AlphaFoldDB" id="A0A6I1GTF8"/>
<evidence type="ECO:0000256" key="1">
    <source>
        <dbReference type="SAM" id="SignalP"/>
    </source>
</evidence>
<protein>
    <submittedName>
        <fullName evidence="2">Uncharacterized protein</fullName>
    </submittedName>
</protein>
<evidence type="ECO:0000313" key="2">
    <source>
        <dbReference type="EMBL" id="KAB7791478.1"/>
    </source>
</evidence>
<keyword evidence="3" id="KW-1185">Reference proteome</keyword>
<dbReference type="EMBL" id="WBVT01000001">
    <property type="protein sequence ID" value="KAB7791478.1"/>
    <property type="molecule type" value="Genomic_DNA"/>
</dbReference>
<reference evidence="2 3" key="1">
    <citation type="submission" date="2019-09" db="EMBL/GenBank/DDBJ databases">
        <title>Characterization of the phylogenetic diversity of two novel species belonging to the genus Bifidobacterium: Bifidobacterium cebidarum sp. nov. and Bifidobacterium leontopitheci sp. nov.</title>
        <authorList>
            <person name="Lugli G.A."/>
            <person name="Duranti S."/>
            <person name="Milani C."/>
            <person name="Turroni F."/>
            <person name="Ventura M."/>
        </authorList>
    </citation>
    <scope>NUCLEOTIDE SEQUENCE [LARGE SCALE GENOMIC DNA]</scope>
    <source>
        <strain evidence="2 3">LMG 31471</strain>
    </source>
</reference>
<feature type="chain" id="PRO_5026061788" evidence="1">
    <location>
        <begin position="31"/>
        <end position="107"/>
    </location>
</feature>
<accession>A0A6I1GTF8</accession>
<organism evidence="2 3">
    <name type="scientific">Bifidobacterium leontopitheci</name>
    <dbReference type="NCBI Taxonomy" id="2650774"/>
    <lineage>
        <taxon>Bacteria</taxon>
        <taxon>Bacillati</taxon>
        <taxon>Actinomycetota</taxon>
        <taxon>Actinomycetes</taxon>
        <taxon>Bifidobacteriales</taxon>
        <taxon>Bifidobacteriaceae</taxon>
        <taxon>Bifidobacterium</taxon>
    </lineage>
</organism>
<comment type="caution">
    <text evidence="2">The sequence shown here is derived from an EMBL/GenBank/DDBJ whole genome shotgun (WGS) entry which is preliminary data.</text>
</comment>
<name>A0A6I1GTF8_9BIFI</name>
<sequence length="107" mass="11684">MNRIKRKRVAICSAVLACALAVVPSVPALAASGRIDGADVKGSWVYTWTYSYAEGSSASRCIYVWVKQDGAEKSGKAKYPRQWIDVEIRGHEYDVDDGARVNAVNCS</sequence>
<feature type="signal peptide" evidence="1">
    <location>
        <begin position="1"/>
        <end position="30"/>
    </location>
</feature>
<dbReference type="Proteomes" id="UP000441772">
    <property type="component" value="Unassembled WGS sequence"/>
</dbReference>
<keyword evidence="1" id="KW-0732">Signal</keyword>
<gene>
    <name evidence="2" type="ORF">F7D09_0153</name>
</gene>